<comment type="similarity">
    <text evidence="2">Belongs to the membrane fusion protein (MFP) (TC 8.A.1) family.</text>
</comment>
<dbReference type="PRINTS" id="PR01490">
    <property type="entry name" value="RTXTOXIND"/>
</dbReference>
<dbReference type="PANTHER" id="PTHR30386">
    <property type="entry name" value="MEMBRANE FUSION SUBUNIT OF EMRAB-TOLC MULTIDRUG EFFLUX PUMP"/>
    <property type="match status" value="1"/>
</dbReference>
<evidence type="ECO:0000256" key="1">
    <source>
        <dbReference type="ARBA" id="ARBA00004167"/>
    </source>
</evidence>
<reference evidence="9" key="1">
    <citation type="journal article" date="2019" name="Int. J. Syst. Evol. Microbiol.">
        <title>The Global Catalogue of Microorganisms (GCM) 10K type strain sequencing project: providing services to taxonomists for standard genome sequencing and annotation.</title>
        <authorList>
            <consortium name="The Broad Institute Genomics Platform"/>
            <consortium name="The Broad Institute Genome Sequencing Center for Infectious Disease"/>
            <person name="Wu L."/>
            <person name="Ma J."/>
        </authorList>
    </citation>
    <scope>NUCLEOTIDE SEQUENCE [LARGE SCALE GENOMIC DNA]</scope>
    <source>
        <strain evidence="9">NBRC 111756</strain>
    </source>
</reference>
<proteinExistence type="inferred from homology"/>
<dbReference type="InterPro" id="IPR058982">
    <property type="entry name" value="Beta-barrel_AprE"/>
</dbReference>
<keyword evidence="6" id="KW-0472">Membrane</keyword>
<evidence type="ECO:0000256" key="5">
    <source>
        <dbReference type="ARBA" id="ARBA00022989"/>
    </source>
</evidence>
<keyword evidence="5" id="KW-1133">Transmembrane helix</keyword>
<comment type="caution">
    <text evidence="8">The sequence shown here is derived from an EMBL/GenBank/DDBJ whole genome shotgun (WGS) entry which is preliminary data.</text>
</comment>
<organism evidence="8 9">
    <name type="scientific">Marinobacterium aestuariivivens</name>
    <dbReference type="NCBI Taxonomy" id="1698799"/>
    <lineage>
        <taxon>Bacteria</taxon>
        <taxon>Pseudomonadati</taxon>
        <taxon>Pseudomonadota</taxon>
        <taxon>Gammaproteobacteria</taxon>
        <taxon>Oceanospirillales</taxon>
        <taxon>Oceanospirillaceae</taxon>
        <taxon>Marinobacterium</taxon>
    </lineage>
</organism>
<evidence type="ECO:0000259" key="7">
    <source>
        <dbReference type="Pfam" id="PF26002"/>
    </source>
</evidence>
<evidence type="ECO:0000313" key="9">
    <source>
        <dbReference type="Proteomes" id="UP001596422"/>
    </source>
</evidence>
<dbReference type="RefSeq" id="WP_379907946.1">
    <property type="nucleotide sequence ID" value="NZ_JBHSWE010000001.1"/>
</dbReference>
<dbReference type="PANTHER" id="PTHR30386:SF26">
    <property type="entry name" value="TRANSPORT PROTEIN COMB"/>
    <property type="match status" value="1"/>
</dbReference>
<protein>
    <submittedName>
        <fullName evidence="8">HlyD family efflux transporter periplasmic adaptor subunit</fullName>
    </submittedName>
</protein>
<dbReference type="Pfam" id="PF26002">
    <property type="entry name" value="Beta-barrel_AprE"/>
    <property type="match status" value="1"/>
</dbReference>
<dbReference type="PROSITE" id="PS00543">
    <property type="entry name" value="HLYD_FAMILY"/>
    <property type="match status" value="1"/>
</dbReference>
<dbReference type="Proteomes" id="UP001596422">
    <property type="component" value="Unassembled WGS sequence"/>
</dbReference>
<evidence type="ECO:0000256" key="2">
    <source>
        <dbReference type="ARBA" id="ARBA00009477"/>
    </source>
</evidence>
<evidence type="ECO:0000256" key="4">
    <source>
        <dbReference type="ARBA" id="ARBA00022692"/>
    </source>
</evidence>
<accession>A0ABW1ZW37</accession>
<keyword evidence="3" id="KW-0813">Transport</keyword>
<dbReference type="EMBL" id="JBHSWE010000001">
    <property type="protein sequence ID" value="MFC6669387.1"/>
    <property type="molecule type" value="Genomic_DNA"/>
</dbReference>
<comment type="subcellular location">
    <subcellularLocation>
        <location evidence="1">Membrane</location>
        <topology evidence="1">Single-pass membrane protein</topology>
    </subcellularLocation>
</comment>
<gene>
    <name evidence="8" type="ORF">ACFQDL_04200</name>
</gene>
<feature type="domain" description="AprE-like beta-barrel" evidence="7">
    <location>
        <begin position="46"/>
        <end position="135"/>
    </location>
</feature>
<dbReference type="Gene3D" id="2.40.30.170">
    <property type="match status" value="1"/>
</dbReference>
<sequence length="158" mass="17635">MQDRITRTEVRAPVKGTVKELMVNTVEGVVQPGDELLNIVPWEDRLLVEARIRPADIAQIRVGLPATVKVSAYDFSIYGGLDAKVVFVSPSTILDEEKKAFYRVRLETENPYLGNADKPLPLIAGMTVSVDILTGKKTIMDYLLKPILKARNRALTER</sequence>
<dbReference type="InterPro" id="IPR006144">
    <property type="entry name" value="Secretion_HlyD_CS"/>
</dbReference>
<dbReference type="InterPro" id="IPR050739">
    <property type="entry name" value="MFP"/>
</dbReference>
<evidence type="ECO:0000256" key="6">
    <source>
        <dbReference type="ARBA" id="ARBA00023136"/>
    </source>
</evidence>
<evidence type="ECO:0000256" key="3">
    <source>
        <dbReference type="ARBA" id="ARBA00022448"/>
    </source>
</evidence>
<keyword evidence="9" id="KW-1185">Reference proteome</keyword>
<evidence type="ECO:0000313" key="8">
    <source>
        <dbReference type="EMBL" id="MFC6669387.1"/>
    </source>
</evidence>
<keyword evidence="4" id="KW-0812">Transmembrane</keyword>
<name>A0ABW1ZW37_9GAMM</name>